<evidence type="ECO:0000256" key="1">
    <source>
        <dbReference type="SAM" id="MobiDB-lite"/>
    </source>
</evidence>
<dbReference type="AlphaFoldDB" id="A0A2H1V5X5"/>
<feature type="compositionally biased region" description="Basic and acidic residues" evidence="1">
    <location>
        <begin position="1"/>
        <end position="17"/>
    </location>
</feature>
<proteinExistence type="predicted"/>
<name>A0A2H1V5X5_SPOFR</name>
<reference evidence="2" key="1">
    <citation type="submission" date="2016-07" db="EMBL/GenBank/DDBJ databases">
        <authorList>
            <person name="Bretaudeau A."/>
        </authorList>
    </citation>
    <scope>NUCLEOTIDE SEQUENCE</scope>
    <source>
        <strain evidence="2">Rice</strain>
        <tissue evidence="2">Whole body</tissue>
    </source>
</reference>
<organism evidence="2">
    <name type="scientific">Spodoptera frugiperda</name>
    <name type="common">Fall armyworm</name>
    <dbReference type="NCBI Taxonomy" id="7108"/>
    <lineage>
        <taxon>Eukaryota</taxon>
        <taxon>Metazoa</taxon>
        <taxon>Ecdysozoa</taxon>
        <taxon>Arthropoda</taxon>
        <taxon>Hexapoda</taxon>
        <taxon>Insecta</taxon>
        <taxon>Pterygota</taxon>
        <taxon>Neoptera</taxon>
        <taxon>Endopterygota</taxon>
        <taxon>Lepidoptera</taxon>
        <taxon>Glossata</taxon>
        <taxon>Ditrysia</taxon>
        <taxon>Noctuoidea</taxon>
        <taxon>Noctuidae</taxon>
        <taxon>Amphipyrinae</taxon>
        <taxon>Spodoptera</taxon>
    </lineage>
</organism>
<dbReference type="EMBL" id="ODYU01000600">
    <property type="protein sequence ID" value="SOQ35674.1"/>
    <property type="molecule type" value="Genomic_DNA"/>
</dbReference>
<gene>
    <name evidence="2" type="ORF">SFRICE_038029</name>
</gene>
<evidence type="ECO:0000313" key="2">
    <source>
        <dbReference type="EMBL" id="SOQ35674.1"/>
    </source>
</evidence>
<sequence>MVDRRDASLPVHRSENRHPRHRQSSRATAFEERRPKYHVQMSSFQHKLGASARKSRR</sequence>
<protein>
    <submittedName>
        <fullName evidence="2">SFRICE_038029</fullName>
    </submittedName>
</protein>
<accession>A0A2H1V5X5</accession>
<feature type="region of interest" description="Disordered" evidence="1">
    <location>
        <begin position="1"/>
        <end position="57"/>
    </location>
</feature>